<keyword evidence="1" id="KW-0812">Transmembrane</keyword>
<dbReference type="RefSeq" id="WP_037907894.1">
    <property type="nucleotide sequence ID" value="NZ_CP068998.1"/>
</dbReference>
<dbReference type="EMBL" id="JEMU01000007">
    <property type="protein sequence ID" value="KAJ03305.1"/>
    <property type="molecule type" value="Genomic_DNA"/>
</dbReference>
<keyword evidence="1" id="KW-1133">Transmembrane helix</keyword>
<proteinExistence type="predicted"/>
<organism evidence="2 3">
    <name type="scientific">Sulfitobacter mediterraneus</name>
    <dbReference type="NCBI Taxonomy" id="83219"/>
    <lineage>
        <taxon>Bacteria</taxon>
        <taxon>Pseudomonadati</taxon>
        <taxon>Pseudomonadota</taxon>
        <taxon>Alphaproteobacteria</taxon>
        <taxon>Rhodobacterales</taxon>
        <taxon>Roseobacteraceae</taxon>
        <taxon>Sulfitobacter</taxon>
    </lineage>
</organism>
<gene>
    <name evidence="2" type="ORF">PM02_10145</name>
</gene>
<evidence type="ECO:0000256" key="1">
    <source>
        <dbReference type="SAM" id="Phobius"/>
    </source>
</evidence>
<dbReference type="GeneID" id="72437430"/>
<sequence>MAIAYLLIAMMSGLASGIYHLANGGSAAGAFGLAVLVGQLVMISVICLAYLRSQRRAVTPRGGEKSHAKAV</sequence>
<evidence type="ECO:0000313" key="3">
    <source>
        <dbReference type="Proteomes" id="UP000027337"/>
    </source>
</evidence>
<keyword evidence="3" id="KW-1185">Reference proteome</keyword>
<dbReference type="Proteomes" id="UP000027337">
    <property type="component" value="Unassembled WGS sequence"/>
</dbReference>
<dbReference type="AlphaFoldDB" id="A0A061SV91"/>
<protein>
    <submittedName>
        <fullName evidence="2">Uncharacterized protein</fullName>
    </submittedName>
</protein>
<comment type="caution">
    <text evidence="2">The sequence shown here is derived from an EMBL/GenBank/DDBJ whole genome shotgun (WGS) entry which is preliminary data.</text>
</comment>
<evidence type="ECO:0000313" key="2">
    <source>
        <dbReference type="EMBL" id="KAJ03305.1"/>
    </source>
</evidence>
<name>A0A061SV91_9RHOB</name>
<accession>A0A061SV91</accession>
<feature type="transmembrane region" description="Helical" evidence="1">
    <location>
        <begin position="27"/>
        <end position="51"/>
    </location>
</feature>
<reference evidence="2 3" key="1">
    <citation type="journal article" date="2014" name="Genome Announc.">
        <title>Draft Genome Sequences of Two Isolates of the Roseobacter Group, Sulfitobacter sp. Strains 3SOLIMAR09 and 1FIGIMAR09, from Harbors of Mallorca Island (Mediterranean Sea).</title>
        <authorList>
            <person name="Mas-Llado M."/>
            <person name="Pina-Villalonga J.M."/>
            <person name="Brunet-Galmes I."/>
            <person name="Nogales B."/>
            <person name="Bosch R."/>
        </authorList>
    </citation>
    <scope>NUCLEOTIDE SEQUENCE [LARGE SCALE GENOMIC DNA]</scope>
    <source>
        <strain evidence="2 3">1FIGIMAR09</strain>
    </source>
</reference>
<keyword evidence="1" id="KW-0472">Membrane</keyword>